<dbReference type="GO" id="GO:0006508">
    <property type="term" value="P:proteolysis"/>
    <property type="evidence" value="ECO:0007669"/>
    <property type="project" value="UniProtKB-KW"/>
</dbReference>
<evidence type="ECO:0000259" key="11">
    <source>
        <dbReference type="SMART" id="SM00228"/>
    </source>
</evidence>
<feature type="transmembrane region" description="Helical" evidence="10">
    <location>
        <begin position="98"/>
        <end position="118"/>
    </location>
</feature>
<reference evidence="12" key="1">
    <citation type="journal article" date="2015" name="Nature">
        <title>Complex archaea that bridge the gap between prokaryotes and eukaryotes.</title>
        <authorList>
            <person name="Spang A."/>
            <person name="Saw J.H."/>
            <person name="Jorgensen S.L."/>
            <person name="Zaremba-Niedzwiedzka K."/>
            <person name="Martijn J."/>
            <person name="Lind A.E."/>
            <person name="van Eijk R."/>
            <person name="Schleper C."/>
            <person name="Guy L."/>
            <person name="Ettema T.J."/>
        </authorList>
    </citation>
    <scope>NUCLEOTIDE SEQUENCE</scope>
</reference>
<dbReference type="InterPro" id="IPR036034">
    <property type="entry name" value="PDZ_sf"/>
</dbReference>
<feature type="transmembrane region" description="Helical" evidence="10">
    <location>
        <begin position="6"/>
        <end position="28"/>
    </location>
</feature>
<feature type="non-terminal residue" evidence="12">
    <location>
        <position position="401"/>
    </location>
</feature>
<dbReference type="CDD" id="cd06163">
    <property type="entry name" value="S2P-M50_PDZ_RseP-like"/>
    <property type="match status" value="1"/>
</dbReference>
<dbReference type="EMBL" id="LAZR01046782">
    <property type="protein sequence ID" value="KKK95737.1"/>
    <property type="molecule type" value="Genomic_DNA"/>
</dbReference>
<organism evidence="12">
    <name type="scientific">marine sediment metagenome</name>
    <dbReference type="NCBI Taxonomy" id="412755"/>
    <lineage>
        <taxon>unclassified sequences</taxon>
        <taxon>metagenomes</taxon>
        <taxon>ecological metagenomes</taxon>
    </lineage>
</organism>
<dbReference type="Pfam" id="PF02163">
    <property type="entry name" value="Peptidase_M50"/>
    <property type="match status" value="1"/>
</dbReference>
<dbReference type="PANTHER" id="PTHR42837">
    <property type="entry name" value="REGULATOR OF SIGMA-E PROTEASE RSEP"/>
    <property type="match status" value="1"/>
</dbReference>
<feature type="domain" description="PDZ" evidence="11">
    <location>
        <begin position="209"/>
        <end position="280"/>
    </location>
</feature>
<dbReference type="AlphaFoldDB" id="A0A0F8ZPE1"/>
<gene>
    <name evidence="12" type="ORF">LCGC14_2669810</name>
</gene>
<evidence type="ECO:0000256" key="2">
    <source>
        <dbReference type="ARBA" id="ARBA00004141"/>
    </source>
</evidence>
<comment type="subcellular location">
    <subcellularLocation>
        <location evidence="2">Membrane</location>
        <topology evidence="2">Multi-pass membrane protein</topology>
    </subcellularLocation>
</comment>
<evidence type="ECO:0000256" key="7">
    <source>
        <dbReference type="ARBA" id="ARBA00022989"/>
    </source>
</evidence>
<dbReference type="Gene3D" id="2.30.42.10">
    <property type="match status" value="2"/>
</dbReference>
<dbReference type="SMART" id="SM00228">
    <property type="entry name" value="PDZ"/>
    <property type="match status" value="2"/>
</dbReference>
<keyword evidence="7 10" id="KW-1133">Transmembrane helix</keyword>
<evidence type="ECO:0000256" key="8">
    <source>
        <dbReference type="ARBA" id="ARBA00023049"/>
    </source>
</evidence>
<evidence type="ECO:0000256" key="3">
    <source>
        <dbReference type="ARBA" id="ARBA00022670"/>
    </source>
</evidence>
<evidence type="ECO:0000313" key="12">
    <source>
        <dbReference type="EMBL" id="KKK95737.1"/>
    </source>
</evidence>
<evidence type="ECO:0000256" key="9">
    <source>
        <dbReference type="ARBA" id="ARBA00023136"/>
    </source>
</evidence>
<dbReference type="GO" id="GO:0016020">
    <property type="term" value="C:membrane"/>
    <property type="evidence" value="ECO:0007669"/>
    <property type="project" value="UniProtKB-SubCell"/>
</dbReference>
<keyword evidence="9 10" id="KW-0472">Membrane</keyword>
<accession>A0A0F8ZPE1</accession>
<keyword evidence="6" id="KW-0862">Zinc</keyword>
<evidence type="ECO:0000256" key="6">
    <source>
        <dbReference type="ARBA" id="ARBA00022833"/>
    </source>
</evidence>
<dbReference type="InterPro" id="IPR008915">
    <property type="entry name" value="Peptidase_M50"/>
</dbReference>
<feature type="transmembrane region" description="Helical" evidence="10">
    <location>
        <begin position="377"/>
        <end position="397"/>
    </location>
</feature>
<dbReference type="InterPro" id="IPR041489">
    <property type="entry name" value="PDZ_6"/>
</dbReference>
<protein>
    <recommendedName>
        <fullName evidence="11">PDZ domain-containing protein</fullName>
    </recommendedName>
</protein>
<dbReference type="Pfam" id="PF17820">
    <property type="entry name" value="PDZ_6"/>
    <property type="match status" value="1"/>
</dbReference>
<comment type="cofactor">
    <cofactor evidence="1">
        <name>Zn(2+)</name>
        <dbReference type="ChEBI" id="CHEBI:29105"/>
    </cofactor>
</comment>
<evidence type="ECO:0000256" key="1">
    <source>
        <dbReference type="ARBA" id="ARBA00001947"/>
    </source>
</evidence>
<name>A0A0F8ZPE1_9ZZZZ</name>
<evidence type="ECO:0000256" key="5">
    <source>
        <dbReference type="ARBA" id="ARBA00022801"/>
    </source>
</evidence>
<feature type="domain" description="PDZ" evidence="11">
    <location>
        <begin position="119"/>
        <end position="186"/>
    </location>
</feature>
<evidence type="ECO:0000256" key="10">
    <source>
        <dbReference type="SAM" id="Phobius"/>
    </source>
</evidence>
<dbReference type="SUPFAM" id="SSF50156">
    <property type="entry name" value="PDZ domain-like"/>
    <property type="match status" value="2"/>
</dbReference>
<dbReference type="PANTHER" id="PTHR42837:SF2">
    <property type="entry name" value="MEMBRANE METALLOPROTEASE ARASP2, CHLOROPLASTIC-RELATED"/>
    <property type="match status" value="1"/>
</dbReference>
<keyword evidence="8" id="KW-0482">Metalloprotease</keyword>
<comment type="caution">
    <text evidence="12">The sequence shown here is derived from an EMBL/GenBank/DDBJ whole genome shotgun (WGS) entry which is preliminary data.</text>
</comment>
<keyword evidence="3" id="KW-0645">Protease</keyword>
<evidence type="ECO:0000256" key="4">
    <source>
        <dbReference type="ARBA" id="ARBA00022692"/>
    </source>
</evidence>
<dbReference type="InterPro" id="IPR001478">
    <property type="entry name" value="PDZ"/>
</dbReference>
<proteinExistence type="predicted"/>
<keyword evidence="5" id="KW-0378">Hydrolase</keyword>
<sequence>MELLQTIFYTLVALGILVTFHEFGHFWVARRCGIKVIRFSVGFGTPLLRWRDKLGTEFVVSALPLGGYVKMVDEREGDVEEKDLPYAFNRKSVWQRMAVVAAGPLANFLLAIFLYWIVYSLGVTGVAPVIGSLEPSSVAEQAGLQPGQEIVALDGEPTPTWQALSGQRIRRIGETGPIYFSAKMPGDSAQYEYQGQLQDWLVDTDDPNPIRDIGLVPYSPKLLPIADTVVAGDPAESAGLIAGDRVLSADNIPMNDWSTWVSYVRARPGQTIEVEVLRGDGAFSTAIVPKRIVTEDGVAIGQVGMSVQIPEWPEGMIRKMEYGPLEAATQAFKQTWDTTVLILDSVKKMMVGLISAKHLSGPITIAKVAGAAAQYGLTTYLGFLAFLSVSLGVLNLLPIPV</sequence>
<dbReference type="GO" id="GO:0004222">
    <property type="term" value="F:metalloendopeptidase activity"/>
    <property type="evidence" value="ECO:0007669"/>
    <property type="project" value="InterPro"/>
</dbReference>
<keyword evidence="4 10" id="KW-0812">Transmembrane</keyword>
<dbReference type="CDD" id="cd23081">
    <property type="entry name" value="cpPDZ_EcRseP-like"/>
    <property type="match status" value="1"/>
</dbReference>
<dbReference type="InterPro" id="IPR004387">
    <property type="entry name" value="Pept_M50_Zn"/>
</dbReference>
<dbReference type="NCBIfam" id="TIGR00054">
    <property type="entry name" value="RIP metalloprotease RseP"/>
    <property type="match status" value="1"/>
</dbReference>